<proteinExistence type="predicted"/>
<evidence type="ECO:0000313" key="3">
    <source>
        <dbReference type="Proteomes" id="UP000279236"/>
    </source>
</evidence>
<gene>
    <name evidence="2" type="ORF">EHS24_002033</name>
</gene>
<feature type="region of interest" description="Disordered" evidence="1">
    <location>
        <begin position="102"/>
        <end position="145"/>
    </location>
</feature>
<evidence type="ECO:0000256" key="1">
    <source>
        <dbReference type="SAM" id="MobiDB-lite"/>
    </source>
</evidence>
<dbReference type="RefSeq" id="XP_028474246.1">
    <property type="nucleotide sequence ID" value="XM_028617783.1"/>
</dbReference>
<feature type="region of interest" description="Disordered" evidence="1">
    <location>
        <begin position="64"/>
        <end position="87"/>
    </location>
</feature>
<keyword evidence="3" id="KW-1185">Reference proteome</keyword>
<organism evidence="2 3">
    <name type="scientific">Apiotrichum porosum</name>
    <dbReference type="NCBI Taxonomy" id="105984"/>
    <lineage>
        <taxon>Eukaryota</taxon>
        <taxon>Fungi</taxon>
        <taxon>Dikarya</taxon>
        <taxon>Basidiomycota</taxon>
        <taxon>Agaricomycotina</taxon>
        <taxon>Tremellomycetes</taxon>
        <taxon>Trichosporonales</taxon>
        <taxon>Trichosporonaceae</taxon>
        <taxon>Apiotrichum</taxon>
    </lineage>
</organism>
<dbReference type="AlphaFoldDB" id="A0A427XJM6"/>
<dbReference type="GeneID" id="39586576"/>
<accession>A0A427XJM6</accession>
<feature type="compositionally biased region" description="Polar residues" evidence="1">
    <location>
        <begin position="113"/>
        <end position="145"/>
    </location>
</feature>
<comment type="caution">
    <text evidence="2">The sequence shown here is derived from an EMBL/GenBank/DDBJ whole genome shotgun (WGS) entry which is preliminary data.</text>
</comment>
<protein>
    <submittedName>
        <fullName evidence="2">Uncharacterized protein</fullName>
    </submittedName>
</protein>
<name>A0A427XJM6_9TREE</name>
<evidence type="ECO:0000313" key="2">
    <source>
        <dbReference type="EMBL" id="RSH79099.1"/>
    </source>
</evidence>
<sequence>MPARHAPAGWVAIVSFLQRFPPACHRRACLRRIDDNILVNTEGATVEGRRPPRPAKVAAANKIKASGSRYRSSTPSATGATRAHDVHSPDTAVTAEAVAVRRNPSRTVRSHWRTVTPSTSGATRRLPTSGTTAQSDMTPPTSMSNWRTISTATATRAARTRTADLPLMPEIPWSPTTAFPKPKHIDIVLDGPQPPVPVDLGTHPPHGIGILSLDELRSLPQPSIPCDSYPLPRLRATLRVFIPRPVADPPTSDFATERSRYAAWALLGTPLSRPNLVGMFELSIVHYLEGIKEKKIHHKYFFAVAKAFGGPHGWVDWLLGTLVGLPALREKALHGRIITQKALDSVPRVGNGPESDVVGLYCLEGAILARFLASGYPGKYGGVSWSKVFARSATEVTKRVRKQRGVGKRIQRHTCPVWRAKEGMALYKEGMDLPEFDNIDWFFSHVQMYSFEELDKIVTKIADFPEFKGKADLARIAWSVVVRCEFVVFTALGHYCSPLIVQEASKRDLLLAPFTANTFNRGSPLARCGSLFNPVTGAAAGKIVGKIANKVKHRATWAKTKLPGWTGGTSYVLTAGYSDPNDVDGIVTVVHSQMMRDDFEALHGLKVPVQFRLRFPHGSGAFVKKNHKIKLVGSTVRMTIAPDPVSGRLDPDTSAIQVFHAPTNKLLLSFTYGQAVQMELQYEKKRKRKTRRDGANRADTVRMAILIFKHMKEYLPTAPL</sequence>
<dbReference type="EMBL" id="RSCE01000011">
    <property type="protein sequence ID" value="RSH79099.1"/>
    <property type="molecule type" value="Genomic_DNA"/>
</dbReference>
<reference evidence="2 3" key="1">
    <citation type="submission" date="2018-11" db="EMBL/GenBank/DDBJ databases">
        <title>Genome sequence of Apiotrichum porosum DSM 27194.</title>
        <authorList>
            <person name="Aliyu H."/>
            <person name="Gorte O."/>
            <person name="Ochsenreither K."/>
        </authorList>
    </citation>
    <scope>NUCLEOTIDE SEQUENCE [LARGE SCALE GENOMIC DNA]</scope>
    <source>
        <strain evidence="2 3">DSM 27194</strain>
    </source>
</reference>
<feature type="compositionally biased region" description="Polar residues" evidence="1">
    <location>
        <begin position="69"/>
        <end position="79"/>
    </location>
</feature>
<dbReference type="Proteomes" id="UP000279236">
    <property type="component" value="Unassembled WGS sequence"/>
</dbReference>